<reference evidence="1 2" key="1">
    <citation type="submission" date="2019-01" db="EMBL/GenBank/DDBJ databases">
        <authorList>
            <person name="Chen W.-M."/>
        </authorList>
    </citation>
    <scope>NUCLEOTIDE SEQUENCE [LARGE SCALE GENOMIC DNA]</scope>
    <source>
        <strain evidence="1 2">TER-1</strain>
    </source>
</reference>
<dbReference type="InterPro" id="IPR005624">
    <property type="entry name" value="PduO/GlcC-like"/>
</dbReference>
<evidence type="ECO:0000313" key="1">
    <source>
        <dbReference type="EMBL" id="RVU14320.1"/>
    </source>
</evidence>
<accession>A0A3S2V5U7</accession>
<gene>
    <name evidence="1" type="ORF">EOE48_23765</name>
</gene>
<organism evidence="1 2">
    <name type="scientific">Methylobacterium oryzihabitans</name>
    <dbReference type="NCBI Taxonomy" id="2499852"/>
    <lineage>
        <taxon>Bacteria</taxon>
        <taxon>Pseudomonadati</taxon>
        <taxon>Pseudomonadota</taxon>
        <taxon>Alphaproteobacteria</taxon>
        <taxon>Hyphomicrobiales</taxon>
        <taxon>Methylobacteriaceae</taxon>
        <taxon>Methylobacterium</taxon>
    </lineage>
</organism>
<dbReference type="EMBL" id="SACP01000032">
    <property type="protein sequence ID" value="RVU14320.1"/>
    <property type="molecule type" value="Genomic_DNA"/>
</dbReference>
<dbReference type="Proteomes" id="UP000286997">
    <property type="component" value="Unassembled WGS sequence"/>
</dbReference>
<proteinExistence type="predicted"/>
<dbReference type="PANTHER" id="PTHR34309">
    <property type="entry name" value="SLR1406 PROTEIN"/>
    <property type="match status" value="1"/>
</dbReference>
<evidence type="ECO:0000313" key="2">
    <source>
        <dbReference type="Proteomes" id="UP000286997"/>
    </source>
</evidence>
<dbReference type="Pfam" id="PF03928">
    <property type="entry name" value="HbpS-like"/>
    <property type="match status" value="1"/>
</dbReference>
<dbReference type="AlphaFoldDB" id="A0A3S2V5U7"/>
<dbReference type="InterPro" id="IPR052517">
    <property type="entry name" value="GlcG_carb_metab_protein"/>
</dbReference>
<comment type="caution">
    <text evidence="1">The sequence shown here is derived from an EMBL/GenBank/DDBJ whole genome shotgun (WGS) entry which is preliminary data.</text>
</comment>
<dbReference type="Gene3D" id="3.30.450.150">
    <property type="entry name" value="Haem-degrading domain"/>
    <property type="match status" value="1"/>
</dbReference>
<sequence length="144" mass="14224">MSDLTLDAAQTIVAAALKAGRALNLKPLAVVVYDARGALKAAGVEDGTSLKRTEIAAAKANGALALGIGSRAIGRRAEEQAYFVAAVSHIAGPAGLVPVPGGVLIRRDGRLLGAVGISGDTSDNDETAAVAGIEAAGLQPETGA</sequence>
<protein>
    <submittedName>
        <fullName evidence="1">Heme-binding protein</fullName>
    </submittedName>
</protein>
<dbReference type="RefSeq" id="WP_127733367.1">
    <property type="nucleotide sequence ID" value="NZ_SACP01000032.1"/>
</dbReference>
<dbReference type="PANTHER" id="PTHR34309:SF10">
    <property type="entry name" value="SLR1406 PROTEIN"/>
    <property type="match status" value="1"/>
</dbReference>
<dbReference type="OrthoDB" id="9815788at2"/>
<keyword evidence="2" id="KW-1185">Reference proteome</keyword>
<dbReference type="InterPro" id="IPR038084">
    <property type="entry name" value="PduO/GlcC-like_sf"/>
</dbReference>
<name>A0A3S2V5U7_9HYPH</name>
<dbReference type="SUPFAM" id="SSF143744">
    <property type="entry name" value="GlcG-like"/>
    <property type="match status" value="1"/>
</dbReference>